<name>A0A9P0IN27_APHGO</name>
<keyword evidence="3" id="KW-1185">Reference proteome</keyword>
<feature type="transmembrane region" description="Helical" evidence="1">
    <location>
        <begin position="74"/>
        <end position="93"/>
    </location>
</feature>
<reference evidence="2" key="2">
    <citation type="submission" date="2022-10" db="EMBL/GenBank/DDBJ databases">
        <authorList>
            <consortium name="ENA_rothamsted_submissions"/>
            <consortium name="culmorum"/>
            <person name="King R."/>
        </authorList>
    </citation>
    <scope>NUCLEOTIDE SEQUENCE</scope>
</reference>
<organism evidence="2 3">
    <name type="scientific">Aphis gossypii</name>
    <name type="common">Cotton aphid</name>
    <dbReference type="NCBI Taxonomy" id="80765"/>
    <lineage>
        <taxon>Eukaryota</taxon>
        <taxon>Metazoa</taxon>
        <taxon>Ecdysozoa</taxon>
        <taxon>Arthropoda</taxon>
        <taxon>Hexapoda</taxon>
        <taxon>Insecta</taxon>
        <taxon>Pterygota</taxon>
        <taxon>Neoptera</taxon>
        <taxon>Paraneoptera</taxon>
        <taxon>Hemiptera</taxon>
        <taxon>Sternorrhyncha</taxon>
        <taxon>Aphidomorpha</taxon>
        <taxon>Aphidoidea</taxon>
        <taxon>Aphididae</taxon>
        <taxon>Aphidini</taxon>
        <taxon>Aphis</taxon>
        <taxon>Aphis</taxon>
    </lineage>
</organism>
<keyword evidence="1" id="KW-1133">Transmembrane helix</keyword>
<sequence length="94" mass="11007">MHNKLLVLLYVNNIKDDKCSLSKDDEDKILTKKEEQKIKLLKNRNKVKMNDTMMHYFITKNNEHLSSTGVSGKVPVLLIFPLMVLIFLLLMIYL</sequence>
<protein>
    <submittedName>
        <fullName evidence="2">Uncharacterized protein</fullName>
    </submittedName>
</protein>
<proteinExistence type="predicted"/>
<evidence type="ECO:0000313" key="2">
    <source>
        <dbReference type="EMBL" id="CAH1711282.1"/>
    </source>
</evidence>
<gene>
    <name evidence="2" type="ORF">APHIGO_LOCUS1527</name>
</gene>
<keyword evidence="1" id="KW-0812">Transmembrane</keyword>
<keyword evidence="1" id="KW-0472">Membrane</keyword>
<accession>A0A9P0IN27</accession>
<dbReference type="EMBL" id="OU899034">
    <property type="protein sequence ID" value="CAH1711282.1"/>
    <property type="molecule type" value="Genomic_DNA"/>
</dbReference>
<evidence type="ECO:0000313" key="3">
    <source>
        <dbReference type="Proteomes" id="UP001154329"/>
    </source>
</evidence>
<dbReference type="Proteomes" id="UP001154329">
    <property type="component" value="Chromosome 1"/>
</dbReference>
<reference evidence="2" key="1">
    <citation type="submission" date="2022-02" db="EMBL/GenBank/DDBJ databases">
        <authorList>
            <person name="King R."/>
        </authorList>
    </citation>
    <scope>NUCLEOTIDE SEQUENCE</scope>
</reference>
<evidence type="ECO:0000256" key="1">
    <source>
        <dbReference type="SAM" id="Phobius"/>
    </source>
</evidence>
<dbReference type="AlphaFoldDB" id="A0A9P0IN27"/>